<protein>
    <submittedName>
        <fullName evidence="2">DUF3093-like protein</fullName>
    </submittedName>
</protein>
<dbReference type="Pfam" id="PF11292">
    <property type="entry name" value="DUF3093"/>
    <property type="match status" value="1"/>
</dbReference>
<sequence length="145" mass="16631">MHLFHERLTPAWWLVLALFLAVPTSVLIFLPLNLALGFVVGVAIWFGLVGLLWWGAPTVRLDEDFLYAGRAHIERRFITRCEPIDAQGARAAKGIDLDARAFLVMRPWITPVVRVHLNDPRDPTPYWLISTRRPEQLSDLLSRHD</sequence>
<dbReference type="RefSeq" id="WP_158665537.1">
    <property type="nucleotide sequence ID" value="NZ_CP026923.1"/>
</dbReference>
<proteinExistence type="predicted"/>
<evidence type="ECO:0000256" key="1">
    <source>
        <dbReference type="SAM" id="Phobius"/>
    </source>
</evidence>
<keyword evidence="1" id="KW-1133">Transmembrane helix</keyword>
<keyword evidence="1" id="KW-0812">Transmembrane</keyword>
<name>A0A2L2BQI0_9MICO</name>
<evidence type="ECO:0000313" key="3">
    <source>
        <dbReference type="Proteomes" id="UP000243077"/>
    </source>
</evidence>
<keyword evidence="3" id="KW-1185">Reference proteome</keyword>
<feature type="transmembrane region" description="Helical" evidence="1">
    <location>
        <begin position="12"/>
        <end position="30"/>
    </location>
</feature>
<dbReference type="OrthoDB" id="3217020at2"/>
<dbReference type="Proteomes" id="UP000243077">
    <property type="component" value="Chromosome"/>
</dbReference>
<reference evidence="2 3" key="1">
    <citation type="submission" date="2018-02" db="EMBL/GenBank/DDBJ databases">
        <title>Complete genome of the streamlined marine actinobacterium Pontimonas salivibrio CL-TW6 adapted to coastal planktonic lifestype.</title>
        <authorList>
            <person name="Cho B.C."/>
            <person name="Hardies S.C."/>
            <person name="Jang G.I."/>
            <person name="Hwang C.Y."/>
        </authorList>
    </citation>
    <scope>NUCLEOTIDE SEQUENCE [LARGE SCALE GENOMIC DNA]</scope>
    <source>
        <strain evidence="2 3">CL-TW6</strain>
    </source>
</reference>
<feature type="transmembrane region" description="Helical" evidence="1">
    <location>
        <begin position="36"/>
        <end position="56"/>
    </location>
</feature>
<dbReference type="EMBL" id="CP026923">
    <property type="protein sequence ID" value="AVG23908.1"/>
    <property type="molecule type" value="Genomic_DNA"/>
</dbReference>
<dbReference type="AlphaFoldDB" id="A0A2L2BQI0"/>
<keyword evidence="1" id="KW-0472">Membrane</keyword>
<accession>A0A2L2BQI0</accession>
<organism evidence="2 3">
    <name type="scientific">Pontimonas salivibrio</name>
    <dbReference type="NCBI Taxonomy" id="1159327"/>
    <lineage>
        <taxon>Bacteria</taxon>
        <taxon>Bacillati</taxon>
        <taxon>Actinomycetota</taxon>
        <taxon>Actinomycetes</taxon>
        <taxon>Micrococcales</taxon>
        <taxon>Microbacteriaceae</taxon>
        <taxon>Pontimonas</taxon>
    </lineage>
</organism>
<gene>
    <name evidence="2" type="ORF">C3B54_11937</name>
</gene>
<evidence type="ECO:0000313" key="2">
    <source>
        <dbReference type="EMBL" id="AVG23908.1"/>
    </source>
</evidence>
<dbReference type="KEGG" id="psai:C3B54_11937"/>
<dbReference type="InterPro" id="IPR021443">
    <property type="entry name" value="DUF3093"/>
</dbReference>